<dbReference type="AlphaFoldDB" id="A0A6M3J270"/>
<organism evidence="1">
    <name type="scientific">viral metagenome</name>
    <dbReference type="NCBI Taxonomy" id="1070528"/>
    <lineage>
        <taxon>unclassified sequences</taxon>
        <taxon>metagenomes</taxon>
        <taxon>organismal metagenomes</taxon>
    </lineage>
</organism>
<gene>
    <name evidence="2" type="ORF">MM415A02614_0007</name>
    <name evidence="1" type="ORF">MM415B00683_0042</name>
</gene>
<evidence type="ECO:0000313" key="2">
    <source>
        <dbReference type="EMBL" id="QJA72773.1"/>
    </source>
</evidence>
<protein>
    <submittedName>
        <fullName evidence="1">Uncharacterized protein</fullName>
    </submittedName>
</protein>
<dbReference type="EMBL" id="MT141977">
    <property type="protein sequence ID" value="QJA72773.1"/>
    <property type="molecule type" value="Genomic_DNA"/>
</dbReference>
<sequence>MQITISDHAIEEVADIIIDGVEIKSFKFNNIDCDNATKDLLTSIVIQHAITQEQVEVLWALTKDVEVVEFAAKQLDRGARFPDDDLGDLCVFVKKCIKKNMWDDGGNDILSDIRAGMVAIANAGLKAGDLIVSMGEVFKIARVSIKDAIISIEKFNEAMQDIEDHTKNNKSHRPARMRKKHVLEAANHTRMRTVLPQPHRRCHIHQRRG</sequence>
<evidence type="ECO:0000313" key="1">
    <source>
        <dbReference type="EMBL" id="QJA62972.1"/>
    </source>
</evidence>
<dbReference type="EMBL" id="MT141486">
    <property type="protein sequence ID" value="QJA62972.1"/>
    <property type="molecule type" value="Genomic_DNA"/>
</dbReference>
<name>A0A6M3J270_9ZZZZ</name>
<reference evidence="1" key="1">
    <citation type="submission" date="2020-03" db="EMBL/GenBank/DDBJ databases">
        <title>The deep terrestrial virosphere.</title>
        <authorList>
            <person name="Holmfeldt K."/>
            <person name="Nilsson E."/>
            <person name="Simone D."/>
            <person name="Lopez-Fernandez M."/>
            <person name="Wu X."/>
            <person name="de Brujin I."/>
            <person name="Lundin D."/>
            <person name="Andersson A."/>
            <person name="Bertilsson S."/>
            <person name="Dopson M."/>
        </authorList>
    </citation>
    <scope>NUCLEOTIDE SEQUENCE</scope>
    <source>
        <strain evidence="2">MM415A02614</strain>
        <strain evidence="1">MM415B00683</strain>
    </source>
</reference>
<proteinExistence type="predicted"/>
<accession>A0A6M3J270</accession>